<evidence type="ECO:0000313" key="7">
    <source>
        <dbReference type="Proteomes" id="UP000575083"/>
    </source>
</evidence>
<feature type="domain" description="HTH lysR-type" evidence="5">
    <location>
        <begin position="20"/>
        <end position="77"/>
    </location>
</feature>
<dbReference type="InterPro" id="IPR011991">
    <property type="entry name" value="ArsR-like_HTH"/>
</dbReference>
<dbReference type="EMBL" id="JACHLK010000010">
    <property type="protein sequence ID" value="MBB6561933.1"/>
    <property type="molecule type" value="Genomic_DNA"/>
</dbReference>
<dbReference type="InterPro" id="IPR036390">
    <property type="entry name" value="WH_DNA-bd_sf"/>
</dbReference>
<evidence type="ECO:0000256" key="4">
    <source>
        <dbReference type="ARBA" id="ARBA00023163"/>
    </source>
</evidence>
<dbReference type="InterPro" id="IPR058163">
    <property type="entry name" value="LysR-type_TF_proteobact-type"/>
</dbReference>
<keyword evidence="3" id="KW-0238">DNA-binding</keyword>
<organism evidence="6 7">
    <name type="scientific">Acidovorax soli</name>
    <dbReference type="NCBI Taxonomy" id="592050"/>
    <lineage>
        <taxon>Bacteria</taxon>
        <taxon>Pseudomonadati</taxon>
        <taxon>Pseudomonadota</taxon>
        <taxon>Betaproteobacteria</taxon>
        <taxon>Burkholderiales</taxon>
        <taxon>Comamonadaceae</taxon>
        <taxon>Acidovorax</taxon>
    </lineage>
</organism>
<comment type="similarity">
    <text evidence="1">Belongs to the LysR transcriptional regulatory family.</text>
</comment>
<reference evidence="6 7" key="1">
    <citation type="submission" date="2020-08" db="EMBL/GenBank/DDBJ databases">
        <title>Functional genomics of gut bacteria from endangered species of beetles.</title>
        <authorList>
            <person name="Carlos-Shanley C."/>
        </authorList>
    </citation>
    <scope>NUCLEOTIDE SEQUENCE [LARGE SCALE GENOMIC DNA]</scope>
    <source>
        <strain evidence="6 7">S00198</strain>
    </source>
</reference>
<accession>A0A7X0PHA3</accession>
<evidence type="ECO:0000259" key="5">
    <source>
        <dbReference type="PROSITE" id="PS50931"/>
    </source>
</evidence>
<evidence type="ECO:0000256" key="3">
    <source>
        <dbReference type="ARBA" id="ARBA00023125"/>
    </source>
</evidence>
<dbReference type="InterPro" id="IPR000847">
    <property type="entry name" value="LysR_HTH_N"/>
</dbReference>
<dbReference type="InterPro" id="IPR005119">
    <property type="entry name" value="LysR_subst-bd"/>
</dbReference>
<dbReference type="CDD" id="cd00090">
    <property type="entry name" value="HTH_ARSR"/>
    <property type="match status" value="1"/>
</dbReference>
<dbReference type="InterPro" id="IPR036388">
    <property type="entry name" value="WH-like_DNA-bd_sf"/>
</dbReference>
<dbReference type="PANTHER" id="PTHR30537:SF74">
    <property type="entry name" value="HTH-TYPE TRANSCRIPTIONAL REGULATOR TRPI"/>
    <property type="match status" value="1"/>
</dbReference>
<dbReference type="SUPFAM" id="SSF53850">
    <property type="entry name" value="Periplasmic binding protein-like II"/>
    <property type="match status" value="1"/>
</dbReference>
<sequence length="316" mass="33623">MKSAHAKSGSTAIGGPRRLPPLNMLRAFEAAGRLLSVTQAARELSVTQSAVSHQIKALEEWLGVALVQREGRGLALTPPGAAYLPGLSSALDLMAQATAGIERPTRRNTLAVNATSTFATQWLIPRLAAFCAQMPGLDVQLVTTVGHLDFEPADYDVSIRCFADGELALLQQRTPWRGISAGIFLPDVLTPVCSPALLAGGKAVHQPGDLARHTLLHSRSTPLVWQQWLQEAGMEGIEPAGDLVFDHAHLSVQAAIQGLGVALGNPRFLGEALASGLLAMPFPGLLSGDKKYYWMLSPRAAQDAASRAFCEWLNAA</sequence>
<protein>
    <submittedName>
        <fullName evidence="6">LysR family glycine cleavage system transcriptional activator</fullName>
    </submittedName>
</protein>
<gene>
    <name evidence="6" type="ORF">HNP48_004635</name>
</gene>
<dbReference type="FunFam" id="3.40.190.10:FF:000017">
    <property type="entry name" value="Glycine cleavage system transcriptional activator"/>
    <property type="match status" value="1"/>
</dbReference>
<evidence type="ECO:0000256" key="1">
    <source>
        <dbReference type="ARBA" id="ARBA00009437"/>
    </source>
</evidence>
<evidence type="ECO:0000313" key="6">
    <source>
        <dbReference type="EMBL" id="MBB6561933.1"/>
    </source>
</evidence>
<dbReference type="PRINTS" id="PR00039">
    <property type="entry name" value="HTHLYSR"/>
</dbReference>
<dbReference type="CDD" id="cd08432">
    <property type="entry name" value="PBP2_GcdR_TrpI_HvrB_AmpR_like"/>
    <property type="match status" value="1"/>
</dbReference>
<name>A0A7X0PHA3_9BURK</name>
<dbReference type="GO" id="GO:0006351">
    <property type="term" value="P:DNA-templated transcription"/>
    <property type="evidence" value="ECO:0007669"/>
    <property type="project" value="TreeGrafter"/>
</dbReference>
<proteinExistence type="inferred from homology"/>
<dbReference type="AlphaFoldDB" id="A0A7X0PHA3"/>
<dbReference type="Gene3D" id="1.10.10.10">
    <property type="entry name" value="Winged helix-like DNA-binding domain superfamily/Winged helix DNA-binding domain"/>
    <property type="match status" value="1"/>
</dbReference>
<keyword evidence="7" id="KW-1185">Reference proteome</keyword>
<keyword evidence="2" id="KW-0805">Transcription regulation</keyword>
<dbReference type="RefSeq" id="WP_260420346.1">
    <property type="nucleotide sequence ID" value="NZ_JACHLK010000010.1"/>
</dbReference>
<dbReference type="Gene3D" id="3.40.190.10">
    <property type="entry name" value="Periplasmic binding protein-like II"/>
    <property type="match status" value="2"/>
</dbReference>
<comment type="caution">
    <text evidence="6">The sequence shown here is derived from an EMBL/GenBank/DDBJ whole genome shotgun (WGS) entry which is preliminary data.</text>
</comment>
<dbReference type="Proteomes" id="UP000575083">
    <property type="component" value="Unassembled WGS sequence"/>
</dbReference>
<dbReference type="GO" id="GO:0003700">
    <property type="term" value="F:DNA-binding transcription factor activity"/>
    <property type="evidence" value="ECO:0007669"/>
    <property type="project" value="InterPro"/>
</dbReference>
<dbReference type="Pfam" id="PF00126">
    <property type="entry name" value="HTH_1"/>
    <property type="match status" value="1"/>
</dbReference>
<dbReference type="PANTHER" id="PTHR30537">
    <property type="entry name" value="HTH-TYPE TRANSCRIPTIONAL REGULATOR"/>
    <property type="match status" value="1"/>
</dbReference>
<dbReference type="SUPFAM" id="SSF46785">
    <property type="entry name" value="Winged helix' DNA-binding domain"/>
    <property type="match status" value="1"/>
</dbReference>
<dbReference type="Pfam" id="PF03466">
    <property type="entry name" value="LysR_substrate"/>
    <property type="match status" value="1"/>
</dbReference>
<dbReference type="GO" id="GO:0043565">
    <property type="term" value="F:sequence-specific DNA binding"/>
    <property type="evidence" value="ECO:0007669"/>
    <property type="project" value="TreeGrafter"/>
</dbReference>
<dbReference type="FunFam" id="1.10.10.10:FF:000038">
    <property type="entry name" value="Glycine cleavage system transcriptional activator"/>
    <property type="match status" value="1"/>
</dbReference>
<keyword evidence="4" id="KW-0804">Transcription</keyword>
<evidence type="ECO:0000256" key="2">
    <source>
        <dbReference type="ARBA" id="ARBA00023015"/>
    </source>
</evidence>
<dbReference type="PROSITE" id="PS50931">
    <property type="entry name" value="HTH_LYSR"/>
    <property type="match status" value="1"/>
</dbReference>